<organism evidence="3 4">
    <name type="scientific">Hafnia alvei</name>
    <dbReference type="NCBI Taxonomy" id="569"/>
    <lineage>
        <taxon>Bacteria</taxon>
        <taxon>Pseudomonadati</taxon>
        <taxon>Pseudomonadota</taxon>
        <taxon>Gammaproteobacteria</taxon>
        <taxon>Enterobacterales</taxon>
        <taxon>Hafniaceae</taxon>
        <taxon>Hafnia</taxon>
    </lineage>
</organism>
<reference evidence="3 4" key="1">
    <citation type="submission" date="2018-06" db="EMBL/GenBank/DDBJ databases">
        <authorList>
            <consortium name="Pathogen Informatics"/>
            <person name="Doyle S."/>
        </authorList>
    </citation>
    <scope>NUCLEOTIDE SEQUENCE [LARGE SCALE GENOMIC DNA]</scope>
    <source>
        <strain evidence="3 4">NCTC8105</strain>
    </source>
</reference>
<dbReference type="PANTHER" id="PTHR35149:SF2">
    <property type="entry name" value="DUF262 DOMAIN-CONTAINING PROTEIN"/>
    <property type="match status" value="1"/>
</dbReference>
<dbReference type="AlphaFoldDB" id="A0A377PC80"/>
<dbReference type="Pfam" id="PF03235">
    <property type="entry name" value="GmrSD_N"/>
    <property type="match status" value="1"/>
</dbReference>
<proteinExistence type="predicted"/>
<protein>
    <submittedName>
        <fullName evidence="3">Uncharacterized conserved protein</fullName>
    </submittedName>
</protein>
<evidence type="ECO:0000313" key="3">
    <source>
        <dbReference type="EMBL" id="STQ78418.1"/>
    </source>
</evidence>
<name>A0A377PC80_HAFAL</name>
<dbReference type="PANTHER" id="PTHR35149">
    <property type="entry name" value="SLL5132 PROTEIN"/>
    <property type="match status" value="1"/>
</dbReference>
<dbReference type="Proteomes" id="UP000254821">
    <property type="component" value="Unassembled WGS sequence"/>
</dbReference>
<dbReference type="Pfam" id="PF07510">
    <property type="entry name" value="GmrSD_C"/>
    <property type="match status" value="1"/>
</dbReference>
<accession>A0A377PC80</accession>
<evidence type="ECO:0000259" key="1">
    <source>
        <dbReference type="Pfam" id="PF03235"/>
    </source>
</evidence>
<gene>
    <name evidence="3" type="ORF">NCTC8105_00439</name>
</gene>
<dbReference type="InterPro" id="IPR004919">
    <property type="entry name" value="GmrSD_N"/>
</dbReference>
<feature type="domain" description="GmrSD restriction endonucleases C-terminal" evidence="2">
    <location>
        <begin position="451"/>
        <end position="606"/>
    </location>
</feature>
<evidence type="ECO:0000313" key="4">
    <source>
        <dbReference type="Proteomes" id="UP000254821"/>
    </source>
</evidence>
<dbReference type="EMBL" id="UGHP01000001">
    <property type="protein sequence ID" value="STQ78418.1"/>
    <property type="molecule type" value="Genomic_DNA"/>
</dbReference>
<evidence type="ECO:0000259" key="2">
    <source>
        <dbReference type="Pfam" id="PF07510"/>
    </source>
</evidence>
<dbReference type="InterPro" id="IPR011089">
    <property type="entry name" value="GmrSD_C"/>
</dbReference>
<sequence length="614" mass="71010">MKPFSRSVIELFDGTKRYVIPMFQRQYVWREEKQLSRLWSDLHAKTKQRMDRKTTSPHFLGAIVIANLPTYGRQVQAYDVIDGQQRLTTFQILLTAFRDVAKSHSSEFADELNKYIVNVGIMDDKTVERYKVWPTQVDRFQMKTLVDSGSLNTVTELEQTSLGRQRTGVEPFMIVAYKYFHQQIADFVATDSADSTHDDRIETLFHTLKHDLALVSIELEGGDDPQVIFETLNGFNEPLLPTDLLRNFAFQRAYREKRGEDDKTPDELYNEYWLPFDQHFWKRDEKQGRLKRPRADIFFQHFLAMKQATDVNVARLYHDYKIWIETEAPYPRIVDELKDLAKFASVFKKLLTPDEPSELSAFAGMLNAFDVKTISPLILFLCGEAELEGDALTQALTILESFLIRRAVCCLTTKNYNRLFLQLVEILRGKGDVVEALRVALLHGTGDAVVWPDDISFKQAWLNRPLYNDLTSSRVQYILKSIEQAKRTTKNEDIHIKSVLTVEHIMPVAWEKNWPLADGSFAKPAIDRLLVDEENPEVEKRALLVNTIGNLTLLTHPLNSSLQNSGWDVKRPEITKQSSLALNRELLDIEVWDDNEIMQRQGKLLEIAVIVWPR</sequence>
<feature type="domain" description="GmrSD restriction endonucleases N-terminal" evidence="1">
    <location>
        <begin position="9"/>
        <end position="250"/>
    </location>
</feature>
<dbReference type="RefSeq" id="WP_043490515.1">
    <property type="nucleotide sequence ID" value="NZ_CALJTU010000040.1"/>
</dbReference>